<dbReference type="InterPro" id="IPR014795">
    <property type="entry name" value="TacA_1-like"/>
</dbReference>
<keyword evidence="4" id="KW-1185">Reference proteome</keyword>
<dbReference type="AlphaFoldDB" id="A0A1H6VUP0"/>
<dbReference type="Pfam" id="PF08681">
    <property type="entry name" value="TacA1"/>
    <property type="match status" value="1"/>
</dbReference>
<organism evidence="3 4">
    <name type="scientific">Cyclobacterium xiamenense</name>
    <dbReference type="NCBI Taxonomy" id="1297121"/>
    <lineage>
        <taxon>Bacteria</taxon>
        <taxon>Pseudomonadati</taxon>
        <taxon>Bacteroidota</taxon>
        <taxon>Cytophagia</taxon>
        <taxon>Cytophagales</taxon>
        <taxon>Cyclobacteriaceae</taxon>
        <taxon>Cyclobacterium</taxon>
    </lineage>
</organism>
<reference evidence="4" key="1">
    <citation type="submission" date="2016-10" db="EMBL/GenBank/DDBJ databases">
        <authorList>
            <person name="Varghese N."/>
            <person name="Submissions S."/>
        </authorList>
    </citation>
    <scope>NUCLEOTIDE SEQUENCE [LARGE SCALE GENOMIC DNA]</scope>
    <source>
        <strain evidence="4">IBRC-M 10761</strain>
    </source>
</reference>
<dbReference type="PANTHER" id="PTHR35401:SF2">
    <property type="entry name" value="ABC-TYPE TRANSPORT SYSTEM"/>
    <property type="match status" value="1"/>
</dbReference>
<dbReference type="InterPro" id="IPR010985">
    <property type="entry name" value="Ribbon_hlx_hlx"/>
</dbReference>
<proteinExistence type="inferred from homology"/>
<gene>
    <name evidence="3" type="ORF">SAMN05192553_10262</name>
</gene>
<sequence length="93" mass="10627">MDVQSGKDERIELRVSAADKRIFRRAQKLSGDKSFSSFIVRVVKQHAEEIVAKNDRIIATEKDRNVFFDAVFGNSKPNQNLVEAAKRYKSKKA</sequence>
<dbReference type="PANTHER" id="PTHR35401">
    <property type="entry name" value="COPG FAMILY HELIX-TURN-HELIX PROTEIN-RELATED-RELATED"/>
    <property type="match status" value="1"/>
</dbReference>
<evidence type="ECO:0000256" key="1">
    <source>
        <dbReference type="ARBA" id="ARBA00022649"/>
    </source>
</evidence>
<dbReference type="Proteomes" id="UP000199403">
    <property type="component" value="Unassembled WGS sequence"/>
</dbReference>
<accession>A0A1H6VUP0</accession>
<dbReference type="GO" id="GO:0006355">
    <property type="term" value="P:regulation of DNA-templated transcription"/>
    <property type="evidence" value="ECO:0007669"/>
    <property type="project" value="InterPro"/>
</dbReference>
<keyword evidence="1" id="KW-1277">Toxin-antitoxin system</keyword>
<dbReference type="EMBL" id="FNZH01000002">
    <property type="protein sequence ID" value="SEJ03735.1"/>
    <property type="molecule type" value="Genomic_DNA"/>
</dbReference>
<dbReference type="Gene3D" id="1.20.5.780">
    <property type="entry name" value="Single helix bin"/>
    <property type="match status" value="1"/>
</dbReference>
<dbReference type="RefSeq" id="WP_092172661.1">
    <property type="nucleotide sequence ID" value="NZ_FNZH01000002.1"/>
</dbReference>
<evidence type="ECO:0000313" key="4">
    <source>
        <dbReference type="Proteomes" id="UP000199403"/>
    </source>
</evidence>
<dbReference type="SUPFAM" id="SSF47598">
    <property type="entry name" value="Ribbon-helix-helix"/>
    <property type="match status" value="1"/>
</dbReference>
<name>A0A1H6VUP0_9BACT</name>
<dbReference type="STRING" id="1416801.SAMN05192553_10262"/>
<dbReference type="OrthoDB" id="595305at2"/>
<protein>
    <submittedName>
        <fullName evidence="3">Uncharacterized conserved protein, DUF1778 family</fullName>
    </submittedName>
</protein>
<evidence type="ECO:0000313" key="3">
    <source>
        <dbReference type="EMBL" id="SEJ03735.1"/>
    </source>
</evidence>
<comment type="similarity">
    <text evidence="2">Belongs to the TacA antitoxin family.</text>
</comment>
<evidence type="ECO:0000256" key="2">
    <source>
        <dbReference type="ARBA" id="ARBA00049988"/>
    </source>
</evidence>